<dbReference type="STRING" id="755172.HMPREF1863_01621"/>
<dbReference type="EMBL" id="LSDG01000045">
    <property type="protein sequence ID" value="KXB65113.1"/>
    <property type="molecule type" value="Genomic_DNA"/>
</dbReference>
<comment type="function">
    <text evidence="5">Attaches a formyl group to the free amino group of methionyl-tRNA(fMet). The formyl group appears to play a dual role in the initiator identity of N-formylmethionyl-tRNA by promoting its recognition by IF2 and preventing the misappropriation of this tRNA by the elongation apparatus.</text>
</comment>
<sequence length="305" mass="33740">MLKSIFFGTPEFAIPTLNALAELTDLRLVVTQEDKRKGRGKKLLPTPVKERAEELNIPVFQPGSINTLEALQRLRDEEADLFIVVAYGQILKKELLEIPKGYIMNVHSSLLPRHRGAAPMQWAILSGDEKTGVSFMQIEEGLDSGPVYDTRAISIGDKNFGDIHDELAELGADLLREFIKDMEGGKIVLQPQDDSLATYASKIDEDLMTIDPLTLSATEALRKVRAFSPEPGAHLTMQGERLKIYDAAISDENLAPGEFMATKKKLFIGTREGSLSIRELQRPGKKRMAVGSYLAGAHLPERGEV</sequence>
<dbReference type="InterPro" id="IPR036477">
    <property type="entry name" value="Formyl_transf_N_sf"/>
</dbReference>
<keyword evidence="9" id="KW-1185">Reference proteome</keyword>
<dbReference type="InterPro" id="IPR005794">
    <property type="entry name" value="Fmt"/>
</dbReference>
<accession>A0A134ABM1</accession>
<dbReference type="SUPFAM" id="SSF50486">
    <property type="entry name" value="FMT C-terminal domain-like"/>
    <property type="match status" value="1"/>
</dbReference>
<dbReference type="AlphaFoldDB" id="A0A134ABM1"/>
<dbReference type="GO" id="GO:0005829">
    <property type="term" value="C:cytosol"/>
    <property type="evidence" value="ECO:0007669"/>
    <property type="project" value="TreeGrafter"/>
</dbReference>
<evidence type="ECO:0000256" key="3">
    <source>
        <dbReference type="ARBA" id="ARBA00022679"/>
    </source>
</evidence>
<dbReference type="PATRIC" id="fig|755172.3.peg.1583"/>
<dbReference type="SUPFAM" id="SSF53328">
    <property type="entry name" value="Formyltransferase"/>
    <property type="match status" value="1"/>
</dbReference>
<dbReference type="NCBIfam" id="TIGR00460">
    <property type="entry name" value="fmt"/>
    <property type="match status" value="1"/>
</dbReference>
<dbReference type="EC" id="2.1.2.9" evidence="2 5"/>
<dbReference type="InterPro" id="IPR002376">
    <property type="entry name" value="Formyl_transf_N"/>
</dbReference>
<dbReference type="PANTHER" id="PTHR11138:SF5">
    <property type="entry name" value="METHIONYL-TRNA FORMYLTRANSFERASE, MITOCHONDRIAL"/>
    <property type="match status" value="1"/>
</dbReference>
<keyword evidence="3 5" id="KW-0808">Transferase</keyword>
<evidence type="ECO:0000256" key="1">
    <source>
        <dbReference type="ARBA" id="ARBA00010699"/>
    </source>
</evidence>
<organism evidence="8 9">
    <name type="scientific">Aedoeadaptatus coxii</name>
    <dbReference type="NCBI Taxonomy" id="755172"/>
    <lineage>
        <taxon>Bacteria</taxon>
        <taxon>Bacillati</taxon>
        <taxon>Bacillota</taxon>
        <taxon>Tissierellia</taxon>
        <taxon>Tissierellales</taxon>
        <taxon>Peptoniphilaceae</taxon>
        <taxon>Aedoeadaptatus</taxon>
    </lineage>
</organism>
<evidence type="ECO:0000313" key="9">
    <source>
        <dbReference type="Proteomes" id="UP000070442"/>
    </source>
</evidence>
<dbReference type="InterPro" id="IPR044135">
    <property type="entry name" value="Met-tRNA-FMT_C"/>
</dbReference>
<comment type="catalytic activity">
    <reaction evidence="5">
        <text>L-methionyl-tRNA(fMet) + (6R)-10-formyltetrahydrofolate = N-formyl-L-methionyl-tRNA(fMet) + (6S)-5,6,7,8-tetrahydrofolate + H(+)</text>
        <dbReference type="Rhea" id="RHEA:24380"/>
        <dbReference type="Rhea" id="RHEA-COMP:9952"/>
        <dbReference type="Rhea" id="RHEA-COMP:9953"/>
        <dbReference type="ChEBI" id="CHEBI:15378"/>
        <dbReference type="ChEBI" id="CHEBI:57453"/>
        <dbReference type="ChEBI" id="CHEBI:78530"/>
        <dbReference type="ChEBI" id="CHEBI:78844"/>
        <dbReference type="ChEBI" id="CHEBI:195366"/>
        <dbReference type="EC" id="2.1.2.9"/>
    </reaction>
</comment>
<dbReference type="Proteomes" id="UP000070442">
    <property type="component" value="Unassembled WGS sequence"/>
</dbReference>
<dbReference type="HAMAP" id="MF_00182">
    <property type="entry name" value="Formyl_trans"/>
    <property type="match status" value="1"/>
</dbReference>
<dbReference type="Pfam" id="PF00551">
    <property type="entry name" value="Formyl_trans_N"/>
    <property type="match status" value="1"/>
</dbReference>
<evidence type="ECO:0000313" key="8">
    <source>
        <dbReference type="EMBL" id="KXB65113.1"/>
    </source>
</evidence>
<gene>
    <name evidence="5" type="primary">fmt</name>
    <name evidence="8" type="ORF">HMPREF1863_01621</name>
</gene>
<evidence type="ECO:0000256" key="2">
    <source>
        <dbReference type="ARBA" id="ARBA00012261"/>
    </source>
</evidence>
<keyword evidence="4 5" id="KW-0648">Protein biosynthesis</keyword>
<feature type="binding site" evidence="5">
    <location>
        <begin position="109"/>
        <end position="112"/>
    </location>
    <ligand>
        <name>(6S)-5,6,7,8-tetrahydrofolate</name>
        <dbReference type="ChEBI" id="CHEBI:57453"/>
    </ligand>
</feature>
<evidence type="ECO:0000256" key="4">
    <source>
        <dbReference type="ARBA" id="ARBA00022917"/>
    </source>
</evidence>
<name>A0A134ABM1_9FIRM</name>
<dbReference type="Gene3D" id="3.40.50.12230">
    <property type="match status" value="1"/>
</dbReference>
<feature type="domain" description="Formyl transferase N-terminal" evidence="6">
    <location>
        <begin position="5"/>
        <end position="168"/>
    </location>
</feature>
<feature type="domain" description="Formyl transferase C-terminal" evidence="7">
    <location>
        <begin position="210"/>
        <end position="297"/>
    </location>
</feature>
<proteinExistence type="inferred from homology"/>
<evidence type="ECO:0000259" key="7">
    <source>
        <dbReference type="Pfam" id="PF02911"/>
    </source>
</evidence>
<dbReference type="GO" id="GO:0004479">
    <property type="term" value="F:methionyl-tRNA formyltransferase activity"/>
    <property type="evidence" value="ECO:0007669"/>
    <property type="project" value="UniProtKB-UniRule"/>
</dbReference>
<dbReference type="CDD" id="cd08704">
    <property type="entry name" value="Met_tRNA_FMT_C"/>
    <property type="match status" value="1"/>
</dbReference>
<dbReference type="OrthoDB" id="9802815at2"/>
<evidence type="ECO:0000259" key="6">
    <source>
        <dbReference type="Pfam" id="PF00551"/>
    </source>
</evidence>
<dbReference type="InterPro" id="IPR005793">
    <property type="entry name" value="Formyl_trans_C"/>
</dbReference>
<dbReference type="RefSeq" id="WP_068369433.1">
    <property type="nucleotide sequence ID" value="NZ_CAMQER010000041.1"/>
</dbReference>
<dbReference type="InterPro" id="IPR011034">
    <property type="entry name" value="Formyl_transferase-like_C_sf"/>
</dbReference>
<comment type="caution">
    <text evidence="8">The sequence shown here is derived from an EMBL/GenBank/DDBJ whole genome shotgun (WGS) entry which is preliminary data.</text>
</comment>
<reference evidence="9" key="1">
    <citation type="submission" date="2016-01" db="EMBL/GenBank/DDBJ databases">
        <authorList>
            <person name="Mitreva M."/>
            <person name="Pepin K.H."/>
            <person name="Mihindukulasuriya K.A."/>
            <person name="Fulton R."/>
            <person name="Fronick C."/>
            <person name="O'Laughlin M."/>
            <person name="Miner T."/>
            <person name="Herter B."/>
            <person name="Rosa B.A."/>
            <person name="Cordes M."/>
            <person name="Tomlinson C."/>
            <person name="Wollam A."/>
            <person name="Palsikar V.B."/>
            <person name="Mardis E.R."/>
            <person name="Wilson R.K."/>
        </authorList>
    </citation>
    <scope>NUCLEOTIDE SEQUENCE [LARGE SCALE GENOMIC DNA]</scope>
    <source>
        <strain evidence="9">DNF00729</strain>
    </source>
</reference>
<evidence type="ECO:0000256" key="5">
    <source>
        <dbReference type="HAMAP-Rule" id="MF_00182"/>
    </source>
</evidence>
<protein>
    <recommendedName>
        <fullName evidence="2 5">Methionyl-tRNA formyltransferase</fullName>
        <ecNumber evidence="2 5">2.1.2.9</ecNumber>
    </recommendedName>
</protein>
<dbReference type="Pfam" id="PF02911">
    <property type="entry name" value="Formyl_trans_C"/>
    <property type="match status" value="1"/>
</dbReference>
<dbReference type="InterPro" id="IPR041711">
    <property type="entry name" value="Met-tRNA-FMT_N"/>
</dbReference>
<comment type="similarity">
    <text evidence="1 5">Belongs to the Fmt family.</text>
</comment>
<dbReference type="PANTHER" id="PTHR11138">
    <property type="entry name" value="METHIONYL-TRNA FORMYLTRANSFERASE"/>
    <property type="match status" value="1"/>
</dbReference>
<dbReference type="CDD" id="cd08646">
    <property type="entry name" value="FMT_core_Met-tRNA-FMT_N"/>
    <property type="match status" value="1"/>
</dbReference>